<accession>A0A550BS29</accession>
<feature type="non-terminal residue" evidence="2">
    <location>
        <position position="338"/>
    </location>
</feature>
<dbReference type="AlphaFoldDB" id="A0A550BS29"/>
<feature type="non-terminal residue" evidence="2">
    <location>
        <position position="1"/>
    </location>
</feature>
<proteinExistence type="predicted"/>
<dbReference type="EMBL" id="VDMD01000168">
    <property type="protein sequence ID" value="TRM55350.1"/>
    <property type="molecule type" value="Genomic_DNA"/>
</dbReference>
<evidence type="ECO:0000256" key="1">
    <source>
        <dbReference type="SAM" id="MobiDB-lite"/>
    </source>
</evidence>
<organism evidence="2 3">
    <name type="scientific">Schizophyllum amplum</name>
    <dbReference type="NCBI Taxonomy" id="97359"/>
    <lineage>
        <taxon>Eukaryota</taxon>
        <taxon>Fungi</taxon>
        <taxon>Dikarya</taxon>
        <taxon>Basidiomycota</taxon>
        <taxon>Agaricomycotina</taxon>
        <taxon>Agaricomycetes</taxon>
        <taxon>Agaricomycetidae</taxon>
        <taxon>Agaricales</taxon>
        <taxon>Schizophyllaceae</taxon>
        <taxon>Schizophyllum</taxon>
    </lineage>
</organism>
<keyword evidence="3" id="KW-1185">Reference proteome</keyword>
<reference evidence="2 3" key="1">
    <citation type="journal article" date="2019" name="New Phytol.">
        <title>Comparative genomics reveals unique wood-decay strategies and fruiting body development in the Schizophyllaceae.</title>
        <authorList>
            <person name="Almasi E."/>
            <person name="Sahu N."/>
            <person name="Krizsan K."/>
            <person name="Balint B."/>
            <person name="Kovacs G.M."/>
            <person name="Kiss B."/>
            <person name="Cseklye J."/>
            <person name="Drula E."/>
            <person name="Henrissat B."/>
            <person name="Nagy I."/>
            <person name="Chovatia M."/>
            <person name="Adam C."/>
            <person name="LaButti K."/>
            <person name="Lipzen A."/>
            <person name="Riley R."/>
            <person name="Grigoriev I.V."/>
            <person name="Nagy L.G."/>
        </authorList>
    </citation>
    <scope>NUCLEOTIDE SEQUENCE [LARGE SCALE GENOMIC DNA]</scope>
    <source>
        <strain evidence="2 3">NL-1724</strain>
    </source>
</reference>
<evidence type="ECO:0000313" key="2">
    <source>
        <dbReference type="EMBL" id="TRM55350.1"/>
    </source>
</evidence>
<name>A0A550BS29_9AGAR</name>
<gene>
    <name evidence="2" type="ORF">BD626DRAFT_528028</name>
</gene>
<sequence>REDAARSVGDAGAIPARDDAGRQCATSGQDSSDAGWSDQANAGQDWAAAGGQGWFDAGQDQWNAGWGDQANVGHAHPTVGQDQSNAMDVDEDPLPSGTRLSAPIAPSTDASRGTSCNRDQVAVSAAASPKQNLNVAMDADMHEVNLNMEATKNVSRTSDPVYVRPNLFRRVEKSEPRLCNQPFSEHLTDTIAYAVSLSGCIRHLEQDRRLRRASAARLSVSDVKEEEGEVDEMTMSLIAHRAIINDKLAELKAKYAQVLEQLASYPVDVPCTKEIASEGVRYVHDLLAFLRDNVVVGEGDGLEARVARLDKDVYRLLIARQVRATTQEVSEHRVLAAA</sequence>
<comment type="caution">
    <text evidence="2">The sequence shown here is derived from an EMBL/GenBank/DDBJ whole genome shotgun (WGS) entry which is preliminary data.</text>
</comment>
<feature type="compositionally biased region" description="Low complexity" evidence="1">
    <location>
        <begin position="38"/>
        <end position="62"/>
    </location>
</feature>
<protein>
    <submittedName>
        <fullName evidence="2">Uncharacterized protein</fullName>
    </submittedName>
</protein>
<evidence type="ECO:0000313" key="3">
    <source>
        <dbReference type="Proteomes" id="UP000320762"/>
    </source>
</evidence>
<dbReference type="Proteomes" id="UP000320762">
    <property type="component" value="Unassembled WGS sequence"/>
</dbReference>
<feature type="region of interest" description="Disordered" evidence="1">
    <location>
        <begin position="1"/>
        <end position="115"/>
    </location>
</feature>
<feature type="compositionally biased region" description="Polar residues" evidence="1">
    <location>
        <begin position="24"/>
        <end position="34"/>
    </location>
</feature>